<reference evidence="2" key="1">
    <citation type="submission" date="2023-06" db="EMBL/GenBank/DDBJ databases">
        <authorList>
            <person name="Noh H."/>
        </authorList>
    </citation>
    <scope>NUCLEOTIDE SEQUENCE</scope>
    <source>
        <strain evidence="2">DUCC20226</strain>
    </source>
</reference>
<name>A0AAD9S3D4_PHOAM</name>
<accession>A0AAD9S3D4</accession>
<dbReference type="AlphaFoldDB" id="A0AAD9S3D4"/>
<evidence type="ECO:0000313" key="3">
    <source>
        <dbReference type="Proteomes" id="UP001265746"/>
    </source>
</evidence>
<feature type="region of interest" description="Disordered" evidence="1">
    <location>
        <begin position="234"/>
        <end position="273"/>
    </location>
</feature>
<sequence length="292" mass="33118">MSTKRRLAGHERGRSTSRSTRPHFRLVPPNNHSPHEQAVIKAGYPWVRTNCLVPTWLSPDSDPRPKSIPDRLNPHGHHGINTHLIVEGDLTLIPVKKFFGKDHVAAKTMSTDPGSQKELSVAPYEIYWGMTQQACKFVEGHRNLSPRSVHRYMSRGGLEWIDKTGRAVKGTERTFILQQLDGADFKTHFDFKAMRRLATCSFKEDNQVTRSMRQWFLQEWNDPDVQAARGDLRPAIHPLESPPPSQAQDHDMDDIDDEVGFLGDDMDPDDEDGSAILTEAFQDWLKGGLPHS</sequence>
<evidence type="ECO:0000256" key="1">
    <source>
        <dbReference type="SAM" id="MobiDB-lite"/>
    </source>
</evidence>
<gene>
    <name evidence="2" type="ORF">N8I77_011663</name>
</gene>
<comment type="caution">
    <text evidence="2">The sequence shown here is derived from an EMBL/GenBank/DDBJ whole genome shotgun (WGS) entry which is preliminary data.</text>
</comment>
<keyword evidence="3" id="KW-1185">Reference proteome</keyword>
<feature type="compositionally biased region" description="Acidic residues" evidence="1">
    <location>
        <begin position="251"/>
        <end position="273"/>
    </location>
</feature>
<proteinExistence type="predicted"/>
<organism evidence="2 3">
    <name type="scientific">Phomopsis amygdali</name>
    <name type="common">Fusicoccum amygdali</name>
    <dbReference type="NCBI Taxonomy" id="1214568"/>
    <lineage>
        <taxon>Eukaryota</taxon>
        <taxon>Fungi</taxon>
        <taxon>Dikarya</taxon>
        <taxon>Ascomycota</taxon>
        <taxon>Pezizomycotina</taxon>
        <taxon>Sordariomycetes</taxon>
        <taxon>Sordariomycetidae</taxon>
        <taxon>Diaporthales</taxon>
        <taxon>Diaporthaceae</taxon>
        <taxon>Diaporthe</taxon>
    </lineage>
</organism>
<dbReference type="EMBL" id="JAUJFL010000008">
    <property type="protein sequence ID" value="KAK2598238.1"/>
    <property type="molecule type" value="Genomic_DNA"/>
</dbReference>
<dbReference type="Proteomes" id="UP001265746">
    <property type="component" value="Unassembled WGS sequence"/>
</dbReference>
<evidence type="ECO:0000313" key="2">
    <source>
        <dbReference type="EMBL" id="KAK2598238.1"/>
    </source>
</evidence>
<feature type="region of interest" description="Disordered" evidence="1">
    <location>
        <begin position="1"/>
        <end position="35"/>
    </location>
</feature>
<protein>
    <submittedName>
        <fullName evidence="2">Uncharacterized protein</fullName>
    </submittedName>
</protein>